<protein>
    <submittedName>
        <fullName evidence="2">Uncharacterized protein</fullName>
    </submittedName>
</protein>
<reference evidence="2" key="2">
    <citation type="journal article" date="2023" name="Plants (Basel)">
        <title>Annotation of the Turnera subulata (Passifloraceae) Draft Genome Reveals the S-Locus Evolved after the Divergence of Turneroideae from Passifloroideae in a Stepwise Manner.</title>
        <authorList>
            <person name="Henning P.M."/>
            <person name="Roalson E.H."/>
            <person name="Mir W."/>
            <person name="McCubbin A.G."/>
            <person name="Shore J.S."/>
        </authorList>
    </citation>
    <scope>NUCLEOTIDE SEQUENCE</scope>
    <source>
        <strain evidence="2">F60SS</strain>
    </source>
</reference>
<dbReference type="AlphaFoldDB" id="A0A9Q0J644"/>
<evidence type="ECO:0000313" key="2">
    <source>
        <dbReference type="EMBL" id="KAJ4829843.1"/>
    </source>
</evidence>
<gene>
    <name evidence="2" type="ORF">Tsubulata_016556</name>
</gene>
<comment type="caution">
    <text evidence="2">The sequence shown here is derived from an EMBL/GenBank/DDBJ whole genome shotgun (WGS) entry which is preliminary data.</text>
</comment>
<proteinExistence type="predicted"/>
<reference evidence="2" key="1">
    <citation type="submission" date="2022-02" db="EMBL/GenBank/DDBJ databases">
        <authorList>
            <person name="Henning P.M."/>
            <person name="McCubbin A.G."/>
            <person name="Shore J.S."/>
        </authorList>
    </citation>
    <scope>NUCLEOTIDE SEQUENCE</scope>
    <source>
        <strain evidence="2">F60SS</strain>
        <tissue evidence="2">Leaves</tissue>
    </source>
</reference>
<accession>A0A9Q0J644</accession>
<dbReference type="EMBL" id="JAKUCV010005791">
    <property type="protein sequence ID" value="KAJ4829843.1"/>
    <property type="molecule type" value="Genomic_DNA"/>
</dbReference>
<evidence type="ECO:0000256" key="1">
    <source>
        <dbReference type="SAM" id="MobiDB-lite"/>
    </source>
</evidence>
<dbReference type="Proteomes" id="UP001141552">
    <property type="component" value="Unassembled WGS sequence"/>
</dbReference>
<sequence>MASHPGPLVKEAEEEEEEVAGAEEVVVLQELGLGTARVTGPGKVQGMVKEDMVAQEVEEEAHQAPAQGMVVGLVMGPGPGLDMVEEMTTARREH</sequence>
<evidence type="ECO:0000313" key="3">
    <source>
        <dbReference type="Proteomes" id="UP001141552"/>
    </source>
</evidence>
<keyword evidence="3" id="KW-1185">Reference proteome</keyword>
<name>A0A9Q0J644_9ROSI</name>
<feature type="region of interest" description="Disordered" evidence="1">
    <location>
        <begin position="1"/>
        <end position="20"/>
    </location>
</feature>
<organism evidence="2 3">
    <name type="scientific">Turnera subulata</name>
    <dbReference type="NCBI Taxonomy" id="218843"/>
    <lineage>
        <taxon>Eukaryota</taxon>
        <taxon>Viridiplantae</taxon>
        <taxon>Streptophyta</taxon>
        <taxon>Embryophyta</taxon>
        <taxon>Tracheophyta</taxon>
        <taxon>Spermatophyta</taxon>
        <taxon>Magnoliopsida</taxon>
        <taxon>eudicotyledons</taxon>
        <taxon>Gunneridae</taxon>
        <taxon>Pentapetalae</taxon>
        <taxon>rosids</taxon>
        <taxon>fabids</taxon>
        <taxon>Malpighiales</taxon>
        <taxon>Passifloraceae</taxon>
        <taxon>Turnera</taxon>
    </lineage>
</organism>
<feature type="non-terminal residue" evidence="2">
    <location>
        <position position="94"/>
    </location>
</feature>